<dbReference type="AlphaFoldDB" id="A0A0V1N7H7"/>
<reference evidence="1 2" key="1">
    <citation type="submission" date="2015-01" db="EMBL/GenBank/DDBJ databases">
        <title>Evolution of Trichinella species and genotypes.</title>
        <authorList>
            <person name="Korhonen P.K."/>
            <person name="Edoardo P."/>
            <person name="Giuseppe L.R."/>
            <person name="Gasser R.B."/>
        </authorList>
    </citation>
    <scope>NUCLEOTIDE SEQUENCE [LARGE SCALE GENOMIC DNA]</scope>
    <source>
        <strain evidence="1">ISS1980</strain>
    </source>
</reference>
<evidence type="ECO:0000313" key="1">
    <source>
        <dbReference type="EMBL" id="KRZ79808.1"/>
    </source>
</evidence>
<dbReference type="Proteomes" id="UP000054843">
    <property type="component" value="Unassembled WGS sequence"/>
</dbReference>
<comment type="caution">
    <text evidence="1">The sequence shown here is derived from an EMBL/GenBank/DDBJ whole genome shotgun (WGS) entry which is preliminary data.</text>
</comment>
<organism evidence="1 2">
    <name type="scientific">Trichinella papuae</name>
    <dbReference type="NCBI Taxonomy" id="268474"/>
    <lineage>
        <taxon>Eukaryota</taxon>
        <taxon>Metazoa</taxon>
        <taxon>Ecdysozoa</taxon>
        <taxon>Nematoda</taxon>
        <taxon>Enoplea</taxon>
        <taxon>Dorylaimia</taxon>
        <taxon>Trichinellida</taxon>
        <taxon>Trichinellidae</taxon>
        <taxon>Trichinella</taxon>
    </lineage>
</organism>
<name>A0A0V1N7H7_9BILA</name>
<gene>
    <name evidence="1" type="ORF">T10_13176</name>
</gene>
<proteinExistence type="predicted"/>
<evidence type="ECO:0000313" key="2">
    <source>
        <dbReference type="Proteomes" id="UP000054843"/>
    </source>
</evidence>
<accession>A0A0V1N7H7</accession>
<keyword evidence="2" id="KW-1185">Reference proteome</keyword>
<protein>
    <submittedName>
        <fullName evidence="1">Uncharacterized protein</fullName>
    </submittedName>
</protein>
<sequence length="120" mass="14471">MVNFTVVQRMHPINSYNHLDLMPTICASCRWLHKKQYVSKQDKLELNVVADFSLHLNWHLYVYLPVMLNALQSVEYRNSRTKYMQNCKFPKSLLLIYIIPEKYDYKLHILLLLRKSYCCE</sequence>
<dbReference type="EMBL" id="JYDO01000005">
    <property type="protein sequence ID" value="KRZ79808.1"/>
    <property type="molecule type" value="Genomic_DNA"/>
</dbReference>